<dbReference type="AlphaFoldDB" id="A1RWR1"/>
<sequence>MWPPLKPRLKRAVAVPSSTFSNLSEPARTFHVALLARAVTIFRVEEVAIYQESGHPCAELKRILDALEVPQYLRKYLVPRSREYRYLGLVPPLRSPSHLLRGEESEYREGYVVSRRGTKALVDVGLGNPVEAEVPTDAGRRVTLRREGAGWRYVSPEEVKVYWGYRTKCYSSLREALEHYRSRGFLLVGTSRKAAPVSLVLEEIKREATAKNGVAVFFGTWNKGLQEISEEEGFELESFLDFIVNTAPIQGVKTIRTEEAVYISLAILNLNLE</sequence>
<keyword evidence="2" id="KW-1185">Reference proteome</keyword>
<evidence type="ECO:0000313" key="2">
    <source>
        <dbReference type="Proteomes" id="UP000000641"/>
    </source>
</evidence>
<name>A1RWR1_THEPD</name>
<dbReference type="SUPFAM" id="SSF50249">
    <property type="entry name" value="Nucleic acid-binding proteins"/>
    <property type="match status" value="1"/>
</dbReference>
<dbReference type="EnsemblBacteria" id="ABL77641">
    <property type="protein sequence ID" value="ABL77641"/>
    <property type="gene ID" value="Tpen_0231"/>
</dbReference>
<accession>A1RWR1</accession>
<dbReference type="GeneID" id="4600701"/>
<dbReference type="eggNOG" id="arCOG04069">
    <property type="taxonomic scope" value="Archaea"/>
</dbReference>
<dbReference type="HOGENOM" id="CLU_017233_1_0_2"/>
<dbReference type="InterPro" id="IPR029026">
    <property type="entry name" value="tRNA_m1G_MTases_N"/>
</dbReference>
<evidence type="ECO:0008006" key="3">
    <source>
        <dbReference type="Google" id="ProtNLM"/>
    </source>
</evidence>
<dbReference type="PANTHER" id="PTHR12150:SF13">
    <property type="entry name" value="METHYLTRANSFERASE C9ORF114-RELATED"/>
    <property type="match status" value="1"/>
</dbReference>
<dbReference type="Gene3D" id="2.40.50.140">
    <property type="entry name" value="Nucleic acid-binding proteins"/>
    <property type="match status" value="1"/>
</dbReference>
<organism evidence="1 2">
    <name type="scientific">Thermofilum pendens (strain DSM 2475 / Hrk 5)</name>
    <dbReference type="NCBI Taxonomy" id="368408"/>
    <lineage>
        <taxon>Archaea</taxon>
        <taxon>Thermoproteota</taxon>
        <taxon>Thermoprotei</taxon>
        <taxon>Thermofilales</taxon>
        <taxon>Thermofilaceae</taxon>
        <taxon>Thermofilum</taxon>
    </lineage>
</organism>
<dbReference type="PANTHER" id="PTHR12150">
    <property type="entry name" value="CLASS IV SAM-BINDING METHYLTRANSFERASE-RELATED"/>
    <property type="match status" value="1"/>
</dbReference>
<dbReference type="CDD" id="cd18086">
    <property type="entry name" value="HsC9orf114-like"/>
    <property type="match status" value="1"/>
</dbReference>
<reference evidence="2" key="1">
    <citation type="journal article" date="2008" name="J. Bacteriol.">
        <title>Genome sequence of Thermofilum pendens reveals an exceptional loss of biosynthetic pathways without genome reduction.</title>
        <authorList>
            <person name="Anderson I."/>
            <person name="Rodriguez J."/>
            <person name="Susanti D."/>
            <person name="Porat I."/>
            <person name="Reich C."/>
            <person name="Ulrich L.E."/>
            <person name="Elkins J.G."/>
            <person name="Mavromatis K."/>
            <person name="Lykidis A."/>
            <person name="Kim E."/>
            <person name="Thompson L.S."/>
            <person name="Nolan M."/>
            <person name="Land M."/>
            <person name="Copeland A."/>
            <person name="Lapidus A."/>
            <person name="Lucas S."/>
            <person name="Detter C."/>
            <person name="Zhulin I.B."/>
            <person name="Olsen G.J."/>
            <person name="Whitman W."/>
            <person name="Mukhopadhyay B."/>
            <person name="Bristow J."/>
            <person name="Kyrpides N."/>
        </authorList>
    </citation>
    <scope>NUCLEOTIDE SEQUENCE [LARGE SCALE GENOMIC DNA]</scope>
    <source>
        <strain evidence="2">DSM 2475 / Hrk 5</strain>
    </source>
</reference>
<evidence type="ECO:0000313" key="1">
    <source>
        <dbReference type="EMBL" id="ABL77641.1"/>
    </source>
</evidence>
<dbReference type="Proteomes" id="UP000000641">
    <property type="component" value="Chromosome"/>
</dbReference>
<dbReference type="InterPro" id="IPR012340">
    <property type="entry name" value="NA-bd_OB-fold"/>
</dbReference>
<dbReference type="KEGG" id="tpe:Tpen_0231"/>
<proteinExistence type="predicted"/>
<dbReference type="RefSeq" id="WP_011751906.1">
    <property type="nucleotide sequence ID" value="NC_008698.1"/>
</dbReference>
<dbReference type="STRING" id="368408.Tpen_0231"/>
<dbReference type="SUPFAM" id="SSF75217">
    <property type="entry name" value="alpha/beta knot"/>
    <property type="match status" value="1"/>
</dbReference>
<protein>
    <recommendedName>
        <fullName evidence="3">RNA-binding protein</fullName>
    </recommendedName>
</protein>
<dbReference type="EMBL" id="CP000505">
    <property type="protein sequence ID" value="ABL77641.1"/>
    <property type="molecule type" value="Genomic_DNA"/>
</dbReference>
<dbReference type="Pfam" id="PF02598">
    <property type="entry name" value="Methyltrn_RNA_3"/>
    <property type="match status" value="1"/>
</dbReference>
<dbReference type="Gene3D" id="3.40.1280.10">
    <property type="match status" value="1"/>
</dbReference>
<dbReference type="InterPro" id="IPR003750">
    <property type="entry name" value="Put_MeTrfase-C9orf114-like"/>
</dbReference>
<dbReference type="InterPro" id="IPR029028">
    <property type="entry name" value="Alpha/beta_knot_MTases"/>
</dbReference>
<gene>
    <name evidence="1" type="ordered locus">Tpen_0231</name>
</gene>